<dbReference type="Proteomes" id="UP000824533">
    <property type="component" value="Linkage Group LG16"/>
</dbReference>
<comment type="caution">
    <text evidence="1">The sequence shown here is derived from an EMBL/GenBank/DDBJ whole genome shotgun (WGS) entry which is preliminary data.</text>
</comment>
<gene>
    <name evidence="1" type="ORF">K1T71_009166</name>
</gene>
<sequence>MSYIRLFFMSLAAKSILCDDCFFYDFESNFEYLFAKNGSLCQLLPSKWNIGNYADISLQPPHYRSEKFIKPSDTVSCISSQTFAAESSGVIEVKVYMESSLATDQITVLVNQVVPGGNDAVVATQQLFSMNQDFENGWHLLKMPLGGVGSYDAFISFLGSSAEGSIVLIDSFRYLSPTATDGQCIFYEEDLEPTTTEPTTTSRPVDQGCLTFDFEDDFSGLFTSNNDLCTGFPSWHLANYSTIGMDSADPKTDVFIAPNEYSSCIASFPFAMTPNGVIQVNIYIEPKSALDHIIVLAKKLVSSGTDTVAGFKIYEPSVNSFTTGWSVLEIPVIDFWTFNGYLVFLGAASEGSTVLVDSFRYIPPNYSPDNESCAIY</sequence>
<reference evidence="1 2" key="1">
    <citation type="journal article" date="2021" name="Front. Genet.">
        <title>Chromosome-Level Genome Assembly Reveals Significant Gene Expansion in the Toll and IMD Signaling Pathways of Dendrolimus kikuchii.</title>
        <authorList>
            <person name="Zhou J."/>
            <person name="Wu P."/>
            <person name="Xiong Z."/>
            <person name="Liu N."/>
            <person name="Zhao N."/>
            <person name="Ji M."/>
            <person name="Qiu Y."/>
            <person name="Yang B."/>
        </authorList>
    </citation>
    <scope>NUCLEOTIDE SEQUENCE [LARGE SCALE GENOMIC DNA]</scope>
    <source>
        <strain evidence="1">Ann1</strain>
    </source>
</reference>
<proteinExistence type="predicted"/>
<keyword evidence="2" id="KW-1185">Reference proteome</keyword>
<accession>A0ACC1CUA6</accession>
<organism evidence="1 2">
    <name type="scientific">Dendrolimus kikuchii</name>
    <dbReference type="NCBI Taxonomy" id="765133"/>
    <lineage>
        <taxon>Eukaryota</taxon>
        <taxon>Metazoa</taxon>
        <taxon>Ecdysozoa</taxon>
        <taxon>Arthropoda</taxon>
        <taxon>Hexapoda</taxon>
        <taxon>Insecta</taxon>
        <taxon>Pterygota</taxon>
        <taxon>Neoptera</taxon>
        <taxon>Endopterygota</taxon>
        <taxon>Lepidoptera</taxon>
        <taxon>Glossata</taxon>
        <taxon>Ditrysia</taxon>
        <taxon>Bombycoidea</taxon>
        <taxon>Lasiocampidae</taxon>
        <taxon>Dendrolimus</taxon>
    </lineage>
</organism>
<name>A0ACC1CUA6_9NEOP</name>
<evidence type="ECO:0000313" key="2">
    <source>
        <dbReference type="Proteomes" id="UP000824533"/>
    </source>
</evidence>
<protein>
    <submittedName>
        <fullName evidence="1">Uncharacterized protein</fullName>
    </submittedName>
</protein>
<evidence type="ECO:0000313" key="1">
    <source>
        <dbReference type="EMBL" id="KAJ0175025.1"/>
    </source>
</evidence>
<dbReference type="EMBL" id="CM034402">
    <property type="protein sequence ID" value="KAJ0175025.1"/>
    <property type="molecule type" value="Genomic_DNA"/>
</dbReference>